<evidence type="ECO:0000256" key="1">
    <source>
        <dbReference type="SAM" id="MobiDB-lite"/>
    </source>
</evidence>
<dbReference type="EMBL" id="JAWLUP010000127">
    <property type="protein sequence ID" value="MDV7268069.1"/>
    <property type="molecule type" value="Genomic_DNA"/>
</dbReference>
<dbReference type="AlphaFoldDB" id="A0AAE4V4Q4"/>
<dbReference type="Proteomes" id="UP001185863">
    <property type="component" value="Unassembled WGS sequence"/>
</dbReference>
<evidence type="ECO:0000313" key="2">
    <source>
        <dbReference type="EMBL" id="MDV7268069.1"/>
    </source>
</evidence>
<feature type="region of interest" description="Disordered" evidence="1">
    <location>
        <begin position="231"/>
        <end position="256"/>
    </location>
</feature>
<dbReference type="RefSeq" id="WP_317746712.1">
    <property type="nucleotide sequence ID" value="NZ_JAWLUP010000127.1"/>
</dbReference>
<reference evidence="2" key="1">
    <citation type="submission" date="2023-10" db="EMBL/GenBank/DDBJ databases">
        <title>Development of a sustainable strategy for remediation of hydrocarbon-contaminated territories based on the waste exchange concept.</title>
        <authorList>
            <person name="Krivoruchko A."/>
        </authorList>
    </citation>
    <scope>NUCLEOTIDE SEQUENCE</scope>
    <source>
        <strain evidence="2">IEGM 68</strain>
    </source>
</reference>
<accession>A0AAE4V4Q4</accession>
<comment type="caution">
    <text evidence="2">The sequence shown here is derived from an EMBL/GenBank/DDBJ whole genome shotgun (WGS) entry which is preliminary data.</text>
</comment>
<proteinExistence type="predicted"/>
<dbReference type="Pfam" id="PF03013">
    <property type="entry name" value="Pyr_excise"/>
    <property type="match status" value="1"/>
</dbReference>
<organism evidence="2 3">
    <name type="scientific">Rhodococcus oxybenzonivorans</name>
    <dbReference type="NCBI Taxonomy" id="1990687"/>
    <lineage>
        <taxon>Bacteria</taxon>
        <taxon>Bacillati</taxon>
        <taxon>Actinomycetota</taxon>
        <taxon>Actinomycetes</taxon>
        <taxon>Mycobacteriales</taxon>
        <taxon>Nocardiaceae</taxon>
        <taxon>Rhodococcus</taxon>
    </lineage>
</organism>
<gene>
    <name evidence="2" type="ORF">R4315_26470</name>
</gene>
<evidence type="ECO:0000313" key="3">
    <source>
        <dbReference type="Proteomes" id="UP001185863"/>
    </source>
</evidence>
<name>A0AAE4V4Q4_9NOCA</name>
<protein>
    <submittedName>
        <fullName evidence="2">MSMEG_6728 family protein</fullName>
    </submittedName>
</protein>
<dbReference type="NCBIfam" id="NF038085">
    <property type="entry name" value="MSMEG_6728_fam"/>
    <property type="match status" value="1"/>
</dbReference>
<sequence>MQTFVPDSGFVRSARLLDDRRLGKQRVETFQILRALVWPSYGWKNHPATAMWRGFTPALVAYGVAMCGEWAARGHTEALAPQLLEYSGGRTDTFAHLRDHGLLPPWLGRADVHASHRRVLAEKAPDAYPPQWRGDGGYVWPTPVYPRWPLRSADPAEVLTPVQAETLVEGADNWDVLRLLHRGESVATETATPSTIVAASLVRPGLTAVILDADPVPDDEEPTPAAIREVAKAPSPSIARQPSPEDREAMEAEAADPRRLRFFRRGQPIPQPHRYGLVITVSDTTPAELQGVPTLAVNGRGEPG</sequence>
<feature type="compositionally biased region" description="Basic and acidic residues" evidence="1">
    <location>
        <begin position="243"/>
        <end position="256"/>
    </location>
</feature>
<dbReference type="InterPro" id="IPR004260">
    <property type="entry name" value="Pyr-dimer_DNA_glycosylase"/>
</dbReference>